<dbReference type="GO" id="GO:0016998">
    <property type="term" value="P:cell wall macromolecule catabolic process"/>
    <property type="evidence" value="ECO:0007669"/>
    <property type="project" value="InterPro"/>
</dbReference>
<evidence type="ECO:0008006" key="8">
    <source>
        <dbReference type="Google" id="ProtNLM"/>
    </source>
</evidence>
<evidence type="ECO:0000256" key="2">
    <source>
        <dbReference type="ARBA" id="ARBA00023157"/>
    </source>
</evidence>
<dbReference type="KEGG" id="ccro:CMC5_004980"/>
<evidence type="ECO:0000313" key="7">
    <source>
        <dbReference type="Proteomes" id="UP000067626"/>
    </source>
</evidence>
<dbReference type="CDD" id="cd00325">
    <property type="entry name" value="chitinase_GH19"/>
    <property type="match status" value="1"/>
</dbReference>
<dbReference type="Gene3D" id="1.10.101.10">
    <property type="entry name" value="PGBD-like superfamily/PGBD"/>
    <property type="match status" value="1"/>
</dbReference>
<reference evidence="6 7" key="1">
    <citation type="submission" date="2015-07" db="EMBL/GenBank/DDBJ databases">
        <title>Genome analysis of myxobacterium Chondromyces crocatus Cm c5 reveals a high potential for natural compound synthesis and the genetic basis for the loss of fruiting body formation.</title>
        <authorList>
            <person name="Zaburannyi N."/>
            <person name="Bunk B."/>
            <person name="Maier J."/>
            <person name="Overmann J."/>
            <person name="Mueller R."/>
        </authorList>
    </citation>
    <scope>NUCLEOTIDE SEQUENCE [LARGE SCALE GENOMIC DNA]</scope>
    <source>
        <strain evidence="6 7">Cm c5</strain>
    </source>
</reference>
<dbReference type="Pfam" id="PF01471">
    <property type="entry name" value="PG_binding_1"/>
    <property type="match status" value="1"/>
</dbReference>
<dbReference type="Pfam" id="PF00182">
    <property type="entry name" value="Glyco_hydro_19"/>
    <property type="match status" value="1"/>
</dbReference>
<dbReference type="PATRIC" id="fig|52.7.peg.531"/>
<feature type="compositionally biased region" description="Gly residues" evidence="3">
    <location>
        <begin position="74"/>
        <end position="88"/>
    </location>
</feature>
<evidence type="ECO:0000259" key="5">
    <source>
        <dbReference type="Pfam" id="PF01471"/>
    </source>
</evidence>
<feature type="domain" description="Peptidoglycan binding-like" evidence="5">
    <location>
        <begin position="9"/>
        <end position="67"/>
    </location>
</feature>
<dbReference type="STRING" id="52.CMC5_004980"/>
<dbReference type="SUPFAM" id="SSF47090">
    <property type="entry name" value="PGBD-like"/>
    <property type="match status" value="1"/>
</dbReference>
<gene>
    <name evidence="6" type="ORF">CMC5_004980</name>
</gene>
<feature type="region of interest" description="Disordered" evidence="3">
    <location>
        <begin position="48"/>
        <end position="97"/>
    </location>
</feature>
<dbReference type="InterPro" id="IPR023346">
    <property type="entry name" value="Lysozyme-like_dom_sf"/>
</dbReference>
<dbReference type="Gene3D" id="1.10.530.10">
    <property type="match status" value="1"/>
</dbReference>
<dbReference type="PANTHER" id="PTHR22595:SF79">
    <property type="entry name" value="CHITINASE 12"/>
    <property type="match status" value="1"/>
</dbReference>
<dbReference type="GO" id="GO:0006952">
    <property type="term" value="P:defense response"/>
    <property type="evidence" value="ECO:0007669"/>
    <property type="project" value="UniProtKB-KW"/>
</dbReference>
<evidence type="ECO:0000313" key="6">
    <source>
        <dbReference type="EMBL" id="AKT36385.1"/>
    </source>
</evidence>
<dbReference type="RefSeq" id="WP_082362173.1">
    <property type="nucleotide sequence ID" value="NZ_CP012159.1"/>
</dbReference>
<dbReference type="PANTHER" id="PTHR22595">
    <property type="entry name" value="CHITINASE-RELATED"/>
    <property type="match status" value="1"/>
</dbReference>
<evidence type="ECO:0000256" key="3">
    <source>
        <dbReference type="SAM" id="MobiDB-lite"/>
    </source>
</evidence>
<dbReference type="InterPro" id="IPR000726">
    <property type="entry name" value="Glyco_hydro_19_cat"/>
</dbReference>
<feature type="domain" description="Glycoside hydrolase family 19 catalytic" evidence="4">
    <location>
        <begin position="141"/>
        <end position="242"/>
    </location>
</feature>
<dbReference type="InterPro" id="IPR036365">
    <property type="entry name" value="PGBD-like_sf"/>
</dbReference>
<evidence type="ECO:0000259" key="4">
    <source>
        <dbReference type="Pfam" id="PF00182"/>
    </source>
</evidence>
<proteinExistence type="predicted"/>
<protein>
    <recommendedName>
        <fullName evidence="8">Peptidoglycan-binding protein</fullName>
    </recommendedName>
</protein>
<dbReference type="AlphaFoldDB" id="A0A0K1E680"/>
<keyword evidence="2" id="KW-1015">Disulfide bond</keyword>
<dbReference type="EMBL" id="CP012159">
    <property type="protein sequence ID" value="AKT36385.1"/>
    <property type="molecule type" value="Genomic_DNA"/>
</dbReference>
<organism evidence="6 7">
    <name type="scientific">Chondromyces crocatus</name>
    <dbReference type="NCBI Taxonomy" id="52"/>
    <lineage>
        <taxon>Bacteria</taxon>
        <taxon>Pseudomonadati</taxon>
        <taxon>Myxococcota</taxon>
        <taxon>Polyangia</taxon>
        <taxon>Polyangiales</taxon>
        <taxon>Polyangiaceae</taxon>
        <taxon>Chondromyces</taxon>
    </lineage>
</organism>
<dbReference type="InterPro" id="IPR036366">
    <property type="entry name" value="PGBDSf"/>
</dbReference>
<keyword evidence="7" id="KW-1185">Reference proteome</keyword>
<sequence length="282" mass="30475">MTSLKQGARGPEVAELQRQLNQHLPASQRIPVDGDFGPRTATAVREFQRAQGLDPDGVVGPKTRAALGQAPGASSGGSGSGGGSGGGAQAPVPSGGKGGVAPKLVTLDQLCQVMTVVKRARAETMLDPLNRAMGEFDVNSRLRISAFLAQIAHESGEFRWMEEIASGQAYDITVNRKKALELGNVNPGDGKRYKGRGPIQLTGRYNYRAAGKDLGLDLEGNPTIASQPSVGFRIAGWYWKKRKLNPLADAQNFWDLTYRINSARLHYEDRKKYYNRALKVLA</sequence>
<dbReference type="GO" id="GO:0006032">
    <property type="term" value="P:chitin catabolic process"/>
    <property type="evidence" value="ECO:0007669"/>
    <property type="project" value="InterPro"/>
</dbReference>
<dbReference type="SUPFAM" id="SSF53955">
    <property type="entry name" value="Lysozyme-like"/>
    <property type="match status" value="1"/>
</dbReference>
<keyword evidence="1" id="KW-0611">Plant defense</keyword>
<name>A0A0K1E680_CHOCO</name>
<accession>A0A0K1E680</accession>
<dbReference type="GO" id="GO:0004568">
    <property type="term" value="F:chitinase activity"/>
    <property type="evidence" value="ECO:0007669"/>
    <property type="project" value="InterPro"/>
</dbReference>
<dbReference type="Proteomes" id="UP000067626">
    <property type="component" value="Chromosome"/>
</dbReference>
<evidence type="ECO:0000256" key="1">
    <source>
        <dbReference type="ARBA" id="ARBA00022821"/>
    </source>
</evidence>
<dbReference type="OrthoDB" id="3809801at2"/>
<dbReference type="InterPro" id="IPR002477">
    <property type="entry name" value="Peptidoglycan-bd-like"/>
</dbReference>